<reference evidence="2" key="1">
    <citation type="journal article" date="2020" name="Int. J. Syst. Evol. Microbiol.">
        <title>Aquipluma nitroreducens gen. nov. sp. nov., a novel facultatively anaerobic bacterium isolated from a freshwater lake.</title>
        <authorList>
            <person name="Watanabe M."/>
            <person name="Kojima H."/>
            <person name="Fukui M."/>
        </authorList>
    </citation>
    <scope>NUCLEOTIDE SEQUENCE</scope>
    <source>
        <strain evidence="2">MeG22</strain>
    </source>
</reference>
<proteinExistence type="inferred from homology"/>
<dbReference type="EMBL" id="AP018694">
    <property type="protein sequence ID" value="BBE19558.1"/>
    <property type="molecule type" value="Genomic_DNA"/>
</dbReference>
<comment type="similarity">
    <text evidence="1">Belongs to the TonB-dependent receptor family.</text>
</comment>
<dbReference type="GO" id="GO:0009279">
    <property type="term" value="C:cell outer membrane"/>
    <property type="evidence" value="ECO:0007669"/>
    <property type="project" value="UniProtKB-SubCell"/>
</dbReference>
<keyword evidence="1" id="KW-0472">Membrane</keyword>
<evidence type="ECO:0000313" key="2">
    <source>
        <dbReference type="EMBL" id="BBE19558.1"/>
    </source>
</evidence>
<keyword evidence="1" id="KW-0812">Transmembrane</keyword>
<sequence length="221" mass="24315">MKTKLYFILSTLLLLVFGFESRSQDKIAVSGTVTFFKSVPLNKVKIVALNSGDLTYTDSLGQFKLNCLKKDVLIISASGFEGKNVKVGKQNAYVINLVYKNNPTNFKYAVSNGHVSENVLMQAINSGQQKKGKDYSTYSSIFELISSEIYDVRVTGSVVYNKKINSFDSNPQVLYVVDGKVVSDISFVAPADVKTIEFVDDVSATMWGMQGANGVLKITLK</sequence>
<accession>A0A5K7SDA9</accession>
<dbReference type="InterPro" id="IPR008969">
    <property type="entry name" value="CarboxyPept-like_regulatory"/>
</dbReference>
<dbReference type="SUPFAM" id="SSF56935">
    <property type="entry name" value="Porins"/>
    <property type="match status" value="1"/>
</dbReference>
<gene>
    <name evidence="2" type="ORF">AQPE_3744</name>
</gene>
<evidence type="ECO:0000256" key="1">
    <source>
        <dbReference type="PROSITE-ProRule" id="PRU01360"/>
    </source>
</evidence>
<comment type="subcellular location">
    <subcellularLocation>
        <location evidence="1">Cell outer membrane</location>
        <topology evidence="1">Multi-pass membrane protein</topology>
    </subcellularLocation>
</comment>
<keyword evidence="1" id="KW-0998">Cell outer membrane</keyword>
<keyword evidence="1" id="KW-1134">Transmembrane beta strand</keyword>
<keyword evidence="3" id="KW-1185">Reference proteome</keyword>
<dbReference type="InterPro" id="IPR037066">
    <property type="entry name" value="Plug_dom_sf"/>
</dbReference>
<keyword evidence="1" id="KW-0813">Transport</keyword>
<dbReference type="SUPFAM" id="SSF49464">
    <property type="entry name" value="Carboxypeptidase regulatory domain-like"/>
    <property type="match status" value="1"/>
</dbReference>
<name>A0A5K7SDA9_9BACT</name>
<dbReference type="KEGG" id="anf:AQPE_3744"/>
<organism evidence="2 3">
    <name type="scientific">Aquipluma nitroreducens</name>
    <dbReference type="NCBI Taxonomy" id="2010828"/>
    <lineage>
        <taxon>Bacteria</taxon>
        <taxon>Pseudomonadati</taxon>
        <taxon>Bacteroidota</taxon>
        <taxon>Bacteroidia</taxon>
        <taxon>Marinilabiliales</taxon>
        <taxon>Prolixibacteraceae</taxon>
        <taxon>Aquipluma</taxon>
    </lineage>
</organism>
<dbReference type="Gene3D" id="2.170.130.10">
    <property type="entry name" value="TonB-dependent receptor, plug domain"/>
    <property type="match status" value="1"/>
</dbReference>
<evidence type="ECO:0000313" key="3">
    <source>
        <dbReference type="Proteomes" id="UP001193389"/>
    </source>
</evidence>
<protein>
    <submittedName>
        <fullName evidence="2">Outer membrane protein</fullName>
    </submittedName>
</protein>
<dbReference type="InterPro" id="IPR039426">
    <property type="entry name" value="TonB-dep_rcpt-like"/>
</dbReference>
<dbReference type="Proteomes" id="UP001193389">
    <property type="component" value="Chromosome"/>
</dbReference>
<dbReference type="RefSeq" id="WP_318347790.1">
    <property type="nucleotide sequence ID" value="NZ_AP018694.1"/>
</dbReference>
<dbReference type="AlphaFoldDB" id="A0A5K7SDA9"/>
<dbReference type="PROSITE" id="PS52016">
    <property type="entry name" value="TONB_DEPENDENT_REC_3"/>
    <property type="match status" value="1"/>
</dbReference>